<dbReference type="KEGG" id="nfn:NFRAN_0377"/>
<dbReference type="Proteomes" id="UP000294299">
    <property type="component" value="Chromosome NFRAN"/>
</dbReference>
<reference evidence="1 2" key="1">
    <citation type="submission" date="2019-02" db="EMBL/GenBank/DDBJ databases">
        <authorList>
            <person name="Lehtovirta-Morley E L."/>
        </authorList>
    </citation>
    <scope>NUCLEOTIDE SEQUENCE [LARGE SCALE GENOMIC DNA]</scope>
    <source>
        <strain evidence="1">NFRAN1</strain>
    </source>
</reference>
<dbReference type="AlphaFoldDB" id="A0A484I687"/>
<gene>
    <name evidence="1" type="ORF">NFRAN_0377</name>
</gene>
<name>A0A484I687_9ARCH</name>
<sequence length="141" mass="15931">MTINSLNYKTIEDLVSEWKGVINKIGFQFHTPFGDNDRLRLPYGKIRNQVVDTLIQLQRKYPDFIMNTQRQLELMKGSWGGGVSNTPIDCPFWAILLLDHKGQTKHPCCIGSSDPNAIKPICEKCGIGCYSILVAQGFKNE</sequence>
<dbReference type="EMBL" id="LR216287">
    <property type="protein sequence ID" value="VFJ12698.1"/>
    <property type="molecule type" value="Genomic_DNA"/>
</dbReference>
<organism evidence="1 2">
    <name type="scientific">Candidatus Nitrosocosmicus franklandianus</name>
    <dbReference type="NCBI Taxonomy" id="1798806"/>
    <lineage>
        <taxon>Archaea</taxon>
        <taxon>Nitrososphaerota</taxon>
        <taxon>Nitrososphaeria</taxon>
        <taxon>Nitrososphaerales</taxon>
        <taxon>Nitrososphaeraceae</taxon>
        <taxon>Candidatus Nitrosocosmicus</taxon>
    </lineage>
</organism>
<evidence type="ECO:0000313" key="2">
    <source>
        <dbReference type="Proteomes" id="UP000294299"/>
    </source>
</evidence>
<proteinExistence type="predicted"/>
<dbReference type="GeneID" id="69060388"/>
<keyword evidence="2" id="KW-1185">Reference proteome</keyword>
<accession>A0A484I687</accession>
<dbReference type="RefSeq" id="WP_232037907.1">
    <property type="nucleotide sequence ID" value="NZ_LR216287.1"/>
</dbReference>
<protein>
    <submittedName>
        <fullName evidence="1">Pyrroloquinoline quinone biosynthesis protein PqqE</fullName>
    </submittedName>
</protein>
<evidence type="ECO:0000313" key="1">
    <source>
        <dbReference type="EMBL" id="VFJ12698.1"/>
    </source>
</evidence>